<feature type="compositionally biased region" description="Polar residues" evidence="2">
    <location>
        <begin position="67"/>
        <end position="79"/>
    </location>
</feature>
<feature type="domain" description="DNA mismatch repair protein MutS connector" evidence="4">
    <location>
        <begin position="339"/>
        <end position="393"/>
    </location>
</feature>
<evidence type="ECO:0000313" key="6">
    <source>
        <dbReference type="WBParaSite" id="Hba_09203"/>
    </source>
</evidence>
<dbReference type="GO" id="GO:0032301">
    <property type="term" value="C:MutSalpha complex"/>
    <property type="evidence" value="ECO:0007669"/>
    <property type="project" value="TreeGrafter"/>
</dbReference>
<dbReference type="PANTHER" id="PTHR11361:SF148">
    <property type="entry name" value="DNA MISMATCH REPAIR PROTEIN MSH6"/>
    <property type="match status" value="1"/>
</dbReference>
<name>A0A1I7WVP2_HETBA</name>
<dbReference type="InterPro" id="IPR007860">
    <property type="entry name" value="DNA_mmatch_repair_MutS_con_dom"/>
</dbReference>
<dbReference type="PANTHER" id="PTHR11361">
    <property type="entry name" value="DNA MISMATCH REPAIR PROTEIN MUTS FAMILY MEMBER"/>
    <property type="match status" value="1"/>
</dbReference>
<evidence type="ECO:0000259" key="3">
    <source>
        <dbReference type="Pfam" id="PF01624"/>
    </source>
</evidence>
<keyword evidence="5" id="KW-1185">Reference proteome</keyword>
<comment type="similarity">
    <text evidence="1">Belongs to the DNA mismatch repair MutS family.</text>
</comment>
<dbReference type="GO" id="GO:0005524">
    <property type="term" value="F:ATP binding"/>
    <property type="evidence" value="ECO:0007669"/>
    <property type="project" value="InterPro"/>
</dbReference>
<dbReference type="Gene3D" id="3.40.1170.10">
    <property type="entry name" value="DNA repair protein MutS, domain I"/>
    <property type="match status" value="1"/>
</dbReference>
<feature type="domain" description="DNA mismatch repair protein MutS-like N-terminal" evidence="3">
    <location>
        <begin position="230"/>
        <end position="318"/>
    </location>
</feature>
<dbReference type="InterPro" id="IPR007695">
    <property type="entry name" value="DNA_mismatch_repair_MutS-lik_N"/>
</dbReference>
<dbReference type="Pfam" id="PF05188">
    <property type="entry name" value="MutS_II"/>
    <property type="match status" value="1"/>
</dbReference>
<dbReference type="Gene3D" id="3.30.420.110">
    <property type="entry name" value="MutS, connector domain"/>
    <property type="match status" value="1"/>
</dbReference>
<organism evidence="5 6">
    <name type="scientific">Heterorhabditis bacteriophora</name>
    <name type="common">Entomopathogenic nematode worm</name>
    <dbReference type="NCBI Taxonomy" id="37862"/>
    <lineage>
        <taxon>Eukaryota</taxon>
        <taxon>Metazoa</taxon>
        <taxon>Ecdysozoa</taxon>
        <taxon>Nematoda</taxon>
        <taxon>Chromadorea</taxon>
        <taxon>Rhabditida</taxon>
        <taxon>Rhabditina</taxon>
        <taxon>Rhabditomorpha</taxon>
        <taxon>Strongyloidea</taxon>
        <taxon>Heterorhabditidae</taxon>
        <taxon>Heterorhabditis</taxon>
    </lineage>
</organism>
<evidence type="ECO:0000256" key="2">
    <source>
        <dbReference type="SAM" id="MobiDB-lite"/>
    </source>
</evidence>
<evidence type="ECO:0000259" key="4">
    <source>
        <dbReference type="Pfam" id="PF05188"/>
    </source>
</evidence>
<proteinExistence type="inferred from homology"/>
<dbReference type="Pfam" id="PF01624">
    <property type="entry name" value="MutS_I"/>
    <property type="match status" value="1"/>
</dbReference>
<feature type="region of interest" description="Disordered" evidence="2">
    <location>
        <begin position="59"/>
        <end position="122"/>
    </location>
</feature>
<dbReference type="InterPro" id="IPR045076">
    <property type="entry name" value="MutS"/>
</dbReference>
<dbReference type="GO" id="GO:0006298">
    <property type="term" value="P:mismatch repair"/>
    <property type="evidence" value="ECO:0007669"/>
    <property type="project" value="InterPro"/>
</dbReference>
<dbReference type="GO" id="GO:0140664">
    <property type="term" value="F:ATP-dependent DNA damage sensor activity"/>
    <property type="evidence" value="ECO:0007669"/>
    <property type="project" value="InterPro"/>
</dbReference>
<dbReference type="InterPro" id="IPR016151">
    <property type="entry name" value="DNA_mismatch_repair_MutS_N"/>
</dbReference>
<dbReference type="AlphaFoldDB" id="A0A1I7WVP2"/>
<feature type="compositionally biased region" description="Polar residues" evidence="2">
    <location>
        <begin position="100"/>
        <end position="116"/>
    </location>
</feature>
<dbReference type="GO" id="GO:0030983">
    <property type="term" value="F:mismatched DNA binding"/>
    <property type="evidence" value="ECO:0007669"/>
    <property type="project" value="InterPro"/>
</dbReference>
<dbReference type="Proteomes" id="UP000095283">
    <property type="component" value="Unplaced"/>
</dbReference>
<evidence type="ECO:0000256" key="1">
    <source>
        <dbReference type="ARBA" id="ARBA00006271"/>
    </source>
</evidence>
<dbReference type="WBParaSite" id="Hba_09203">
    <property type="protein sequence ID" value="Hba_09203"/>
    <property type="gene ID" value="Hba_09203"/>
</dbReference>
<reference evidence="6" key="1">
    <citation type="submission" date="2016-11" db="UniProtKB">
        <authorList>
            <consortium name="WormBaseParasite"/>
        </authorList>
    </citation>
    <scope>IDENTIFICATION</scope>
</reference>
<sequence>MYNRTAIVSIDEMRQTDNTDQRPIKRTNHIDDEISPIKMSSVKRRRIIVSSDEEDVEVEKKEEKSINTPNRNVSLTPKSLSRPMFGTPKSTSHPAFGTPKSMSRSICGTPKSSNATPRVRRPQISDNTTTFSTELAESFISSFRADQENLDDTLASVTTLDKSIYHLDDRKLKEEEKRAMAEEEKYMHEKLDWLKPEKIRDAQGRDKNNVDYDPTTLFVPSDFLKEQTPVGKFYELYHMDAIIAVECLSLAYMRGSYAHCGFPEAAYDQLVSRGFKVARVEQTETPQQLEERNSHTKGTKDKVVRRELCRITTCGTRTYGVLDGSDGGMVESSEGGAKFLLALKEEIEVVKGKSTYGICFVDTAVGKFFLGQFADDDCRSYLRTMLASHTPAQV</sequence>
<accession>A0A1I7WVP2</accession>
<protein>
    <submittedName>
        <fullName evidence="6">MutS_I domain-containing protein</fullName>
    </submittedName>
</protein>
<evidence type="ECO:0000313" key="5">
    <source>
        <dbReference type="Proteomes" id="UP000095283"/>
    </source>
</evidence>
<dbReference type="InterPro" id="IPR036678">
    <property type="entry name" value="MutS_con_dom_sf"/>
</dbReference>
<dbReference type="SUPFAM" id="SSF55271">
    <property type="entry name" value="DNA repair protein MutS, domain I"/>
    <property type="match status" value="1"/>
</dbReference>